<dbReference type="GO" id="GO:0055085">
    <property type="term" value="P:transmembrane transport"/>
    <property type="evidence" value="ECO:0007669"/>
    <property type="project" value="InterPro"/>
</dbReference>
<evidence type="ECO:0000256" key="3">
    <source>
        <dbReference type="ARBA" id="ARBA00022989"/>
    </source>
</evidence>
<reference evidence="7 8" key="1">
    <citation type="journal article" date="2017" name="Curr. Biol.">
        <title>Genome architecture and evolution of a unichromosomal asexual nematode.</title>
        <authorList>
            <person name="Fradin H."/>
            <person name="Zegar C."/>
            <person name="Gutwein M."/>
            <person name="Lucas J."/>
            <person name="Kovtun M."/>
            <person name="Corcoran D."/>
            <person name="Baugh L.R."/>
            <person name="Kiontke K."/>
            <person name="Gunsalus K."/>
            <person name="Fitch D.H."/>
            <person name="Piano F."/>
        </authorList>
    </citation>
    <scope>NUCLEOTIDE SEQUENCE [LARGE SCALE GENOMIC DNA]</scope>
    <source>
        <strain evidence="7">PF1309</strain>
    </source>
</reference>
<dbReference type="EMBL" id="LIAE01007739">
    <property type="protein sequence ID" value="PAV77231.1"/>
    <property type="molecule type" value="Genomic_DNA"/>
</dbReference>
<name>A0A2A2KTI4_9BILA</name>
<comment type="caution">
    <text evidence="7">The sequence shown here is derived from an EMBL/GenBank/DDBJ whole genome shotgun (WGS) entry which is preliminary data.</text>
</comment>
<dbReference type="InterPro" id="IPR011547">
    <property type="entry name" value="SLC26A/SulP_dom"/>
</dbReference>
<evidence type="ECO:0000256" key="2">
    <source>
        <dbReference type="ARBA" id="ARBA00022692"/>
    </source>
</evidence>
<accession>A0A2A2KTI4</accession>
<keyword evidence="2 5" id="KW-0812">Transmembrane</keyword>
<dbReference type="STRING" id="2018661.A0A2A2KTI4"/>
<dbReference type="PANTHER" id="PTHR11814">
    <property type="entry name" value="SULFATE TRANSPORTER"/>
    <property type="match status" value="1"/>
</dbReference>
<proteinExistence type="predicted"/>
<feature type="transmembrane region" description="Helical" evidence="5">
    <location>
        <begin position="39"/>
        <end position="59"/>
    </location>
</feature>
<dbReference type="GO" id="GO:0016020">
    <property type="term" value="C:membrane"/>
    <property type="evidence" value="ECO:0007669"/>
    <property type="project" value="UniProtKB-SubCell"/>
</dbReference>
<evidence type="ECO:0000259" key="6">
    <source>
        <dbReference type="Pfam" id="PF00916"/>
    </source>
</evidence>
<evidence type="ECO:0000256" key="1">
    <source>
        <dbReference type="ARBA" id="ARBA00004141"/>
    </source>
</evidence>
<protein>
    <recommendedName>
        <fullName evidence="6">SLC26A/SulP transporter domain-containing protein</fullName>
    </recommendedName>
</protein>
<feature type="domain" description="SLC26A/SulP transporter" evidence="6">
    <location>
        <begin position="2"/>
        <end position="76"/>
    </location>
</feature>
<dbReference type="AlphaFoldDB" id="A0A2A2KTI4"/>
<dbReference type="Proteomes" id="UP000218231">
    <property type="component" value="Unassembled WGS sequence"/>
</dbReference>
<evidence type="ECO:0000313" key="8">
    <source>
        <dbReference type="Proteomes" id="UP000218231"/>
    </source>
</evidence>
<comment type="subcellular location">
    <subcellularLocation>
        <location evidence="1">Membrane</location>
        <topology evidence="1">Multi-pass membrane protein</topology>
    </subcellularLocation>
</comment>
<evidence type="ECO:0000313" key="7">
    <source>
        <dbReference type="EMBL" id="PAV77231.1"/>
    </source>
</evidence>
<gene>
    <name evidence="7" type="ORF">WR25_17894</name>
</gene>
<evidence type="ECO:0000256" key="4">
    <source>
        <dbReference type="ARBA" id="ARBA00023136"/>
    </source>
</evidence>
<dbReference type="OrthoDB" id="288203at2759"/>
<keyword evidence="3 5" id="KW-1133">Transmembrane helix</keyword>
<sequence>MIFGAILSECLNLNGKYHVKIIGKIPTGLPLPSLPDPSLFTYFVSDAMAIAVVVLVTTVSMGKLMASKHGYDIDVRQAVRVLKFVHYMLIFGVQNLRPALPSGPGLRWGDGDLDVHHLGPSGVGLHAEDVDAVDDLIVQVVDDSVQL</sequence>
<keyword evidence="8" id="KW-1185">Reference proteome</keyword>
<dbReference type="InterPro" id="IPR001902">
    <property type="entry name" value="SLC26A/SulP_fam"/>
</dbReference>
<keyword evidence="4 5" id="KW-0472">Membrane</keyword>
<organism evidence="7 8">
    <name type="scientific">Diploscapter pachys</name>
    <dbReference type="NCBI Taxonomy" id="2018661"/>
    <lineage>
        <taxon>Eukaryota</taxon>
        <taxon>Metazoa</taxon>
        <taxon>Ecdysozoa</taxon>
        <taxon>Nematoda</taxon>
        <taxon>Chromadorea</taxon>
        <taxon>Rhabditida</taxon>
        <taxon>Rhabditina</taxon>
        <taxon>Rhabditomorpha</taxon>
        <taxon>Rhabditoidea</taxon>
        <taxon>Rhabditidae</taxon>
        <taxon>Diploscapter</taxon>
    </lineage>
</organism>
<dbReference type="Pfam" id="PF00916">
    <property type="entry name" value="Sulfate_transp"/>
    <property type="match status" value="1"/>
</dbReference>
<evidence type="ECO:0000256" key="5">
    <source>
        <dbReference type="SAM" id="Phobius"/>
    </source>
</evidence>